<gene>
    <name evidence="2" type="ORF">EV193_104271</name>
</gene>
<evidence type="ECO:0000313" key="3">
    <source>
        <dbReference type="Proteomes" id="UP000294257"/>
    </source>
</evidence>
<sequence length="130" mass="13138">MTTKTATGTDLLRLALRIDGVATPASGVALMVIAGLVDSDLGIPFGFLIGLGVFYVLFGGAVFAVSSQPVINRRAAGAVVVVNLVYALDSVIMVAAGMFDLTTLGAIAVLAVAAGVAGIAGLQWYALRRA</sequence>
<keyword evidence="1" id="KW-0472">Membrane</keyword>
<accession>A0A4Q7KSG5</accession>
<dbReference type="Proteomes" id="UP000294257">
    <property type="component" value="Unassembled WGS sequence"/>
</dbReference>
<keyword evidence="3" id="KW-1185">Reference proteome</keyword>
<keyword evidence="1" id="KW-0812">Transmembrane</keyword>
<feature type="transmembrane region" description="Helical" evidence="1">
    <location>
        <begin position="105"/>
        <end position="127"/>
    </location>
</feature>
<organism evidence="2 3">
    <name type="scientific">Herbihabitans rhizosphaerae</name>
    <dbReference type="NCBI Taxonomy" id="1872711"/>
    <lineage>
        <taxon>Bacteria</taxon>
        <taxon>Bacillati</taxon>
        <taxon>Actinomycetota</taxon>
        <taxon>Actinomycetes</taxon>
        <taxon>Pseudonocardiales</taxon>
        <taxon>Pseudonocardiaceae</taxon>
        <taxon>Herbihabitans</taxon>
    </lineage>
</organism>
<evidence type="ECO:0008006" key="4">
    <source>
        <dbReference type="Google" id="ProtNLM"/>
    </source>
</evidence>
<dbReference type="RefSeq" id="WP_130344646.1">
    <property type="nucleotide sequence ID" value="NZ_SGWQ01000004.1"/>
</dbReference>
<proteinExistence type="predicted"/>
<feature type="transmembrane region" description="Helical" evidence="1">
    <location>
        <begin position="43"/>
        <end position="65"/>
    </location>
</feature>
<evidence type="ECO:0000256" key="1">
    <source>
        <dbReference type="SAM" id="Phobius"/>
    </source>
</evidence>
<comment type="caution">
    <text evidence="2">The sequence shown here is derived from an EMBL/GenBank/DDBJ whole genome shotgun (WGS) entry which is preliminary data.</text>
</comment>
<keyword evidence="1" id="KW-1133">Transmembrane helix</keyword>
<protein>
    <recommendedName>
        <fullName evidence="4">Integral membrane protein</fullName>
    </recommendedName>
</protein>
<dbReference type="AlphaFoldDB" id="A0A4Q7KSG5"/>
<name>A0A4Q7KSG5_9PSEU</name>
<feature type="transmembrane region" description="Helical" evidence="1">
    <location>
        <begin position="21"/>
        <end position="37"/>
    </location>
</feature>
<evidence type="ECO:0000313" key="2">
    <source>
        <dbReference type="EMBL" id="RZS39060.1"/>
    </source>
</evidence>
<dbReference type="EMBL" id="SGWQ01000004">
    <property type="protein sequence ID" value="RZS39060.1"/>
    <property type="molecule type" value="Genomic_DNA"/>
</dbReference>
<feature type="transmembrane region" description="Helical" evidence="1">
    <location>
        <begin position="77"/>
        <end position="99"/>
    </location>
</feature>
<reference evidence="2 3" key="1">
    <citation type="submission" date="2019-02" db="EMBL/GenBank/DDBJ databases">
        <title>Genomic Encyclopedia of Type Strains, Phase IV (KMG-IV): sequencing the most valuable type-strain genomes for metagenomic binning, comparative biology and taxonomic classification.</title>
        <authorList>
            <person name="Goeker M."/>
        </authorList>
    </citation>
    <scope>NUCLEOTIDE SEQUENCE [LARGE SCALE GENOMIC DNA]</scope>
    <source>
        <strain evidence="2 3">DSM 101727</strain>
    </source>
</reference>